<reference evidence="2 3" key="1">
    <citation type="submission" date="2016-12" db="EMBL/GenBank/DDBJ databases">
        <authorList>
            <person name="Song W.-J."/>
            <person name="Kurnit D.M."/>
        </authorList>
    </citation>
    <scope>NUCLEOTIDE SEQUENCE [LARGE SCALE GENOMIC DNA]</scope>
    <source>
        <strain evidence="2 3">DSM 19599</strain>
    </source>
</reference>
<feature type="compositionally biased region" description="Pro residues" evidence="1">
    <location>
        <begin position="244"/>
        <end position="259"/>
    </location>
</feature>
<dbReference type="AlphaFoldDB" id="A0A1M7ZEK1"/>
<feature type="compositionally biased region" description="Low complexity" evidence="1">
    <location>
        <begin position="276"/>
        <end position="289"/>
    </location>
</feature>
<name>A0A1M7ZEK1_9HYPH</name>
<evidence type="ECO:0000313" key="2">
    <source>
        <dbReference type="EMBL" id="SHO63320.1"/>
    </source>
</evidence>
<proteinExistence type="predicted"/>
<organism evidence="2 3">
    <name type="scientific">Pseudoxanthobacter soli DSM 19599</name>
    <dbReference type="NCBI Taxonomy" id="1123029"/>
    <lineage>
        <taxon>Bacteria</taxon>
        <taxon>Pseudomonadati</taxon>
        <taxon>Pseudomonadota</taxon>
        <taxon>Alphaproteobacteria</taxon>
        <taxon>Hyphomicrobiales</taxon>
        <taxon>Segnochrobactraceae</taxon>
        <taxon>Pseudoxanthobacter</taxon>
    </lineage>
</organism>
<protein>
    <submittedName>
        <fullName evidence="2">Uncharacterized protein</fullName>
    </submittedName>
</protein>
<feature type="region of interest" description="Disordered" evidence="1">
    <location>
        <begin position="1"/>
        <end position="25"/>
    </location>
</feature>
<sequence>MTCQRHGKLRKGVRGRLDGSSVQPARGRAGSLLPYALHCVLLLVGSAGFSPAFSGFERDAVAARPTLRDRQPAAAVVYPSSGESRHVLAVAATGGLATPDVIPAPDRYPVEEELSAILEMTPADRNVVSELPSGSRLSVVASSFFVGAGGPDCRRFSYVYEGVGGVTAAVEGERCRYSAGVWFASRSDRLLNPTDAESEGAAADMPAEPSFRPVGAAGLVQPDPGWGDAVPPAGPVVGTQSGPAAPPAPESDATPPPPGGDSRGKGGGEVTAVDVPSEPASPSRAASGSGLPRRIILPFAVDPRGGGQMRAEMLRLLRSLMYLPAAPPNPSPRSIEDAIAAFASDEHFNLPVADAILIERLRAAASRVNAAPRCATAPSPDALPLCIGPR</sequence>
<gene>
    <name evidence="2" type="ORF">SAMN02745172_01343</name>
</gene>
<dbReference type="EMBL" id="FRXO01000002">
    <property type="protein sequence ID" value="SHO63320.1"/>
    <property type="molecule type" value="Genomic_DNA"/>
</dbReference>
<feature type="compositionally biased region" description="Basic residues" evidence="1">
    <location>
        <begin position="1"/>
        <end position="14"/>
    </location>
</feature>
<evidence type="ECO:0000256" key="1">
    <source>
        <dbReference type="SAM" id="MobiDB-lite"/>
    </source>
</evidence>
<evidence type="ECO:0000313" key="3">
    <source>
        <dbReference type="Proteomes" id="UP000186406"/>
    </source>
</evidence>
<keyword evidence="3" id="KW-1185">Reference proteome</keyword>
<accession>A0A1M7ZEK1</accession>
<dbReference type="Proteomes" id="UP000186406">
    <property type="component" value="Unassembled WGS sequence"/>
</dbReference>
<feature type="region of interest" description="Disordered" evidence="1">
    <location>
        <begin position="196"/>
        <end position="289"/>
    </location>
</feature>